<dbReference type="STRING" id="1121345.SAMN02745217_04487"/>
<dbReference type="InterPro" id="IPR051812">
    <property type="entry name" value="SPI_LacAB/RpiB"/>
</dbReference>
<dbReference type="NCBIfam" id="TIGR01120">
    <property type="entry name" value="rpiB"/>
    <property type="match status" value="1"/>
</dbReference>
<comment type="similarity">
    <text evidence="1">Belongs to the LacAB/RpiB family.</text>
</comment>
<dbReference type="NCBIfam" id="TIGR00689">
    <property type="entry name" value="rpiB_lacA_lacB"/>
    <property type="match status" value="1"/>
</dbReference>
<reference evidence="3 4" key="1">
    <citation type="submission" date="2016-12" db="EMBL/GenBank/DDBJ databases">
        <authorList>
            <person name="Song W.-J."/>
            <person name="Kurnit D.M."/>
        </authorList>
    </citation>
    <scope>NUCLEOTIDE SEQUENCE [LARGE SCALE GENOMIC DNA]</scope>
    <source>
        <strain evidence="3 4">DSM 12503</strain>
    </source>
</reference>
<dbReference type="GO" id="GO:0005975">
    <property type="term" value="P:carbohydrate metabolic process"/>
    <property type="evidence" value="ECO:0007669"/>
    <property type="project" value="InterPro"/>
</dbReference>
<proteinExistence type="inferred from homology"/>
<dbReference type="RefSeq" id="WP_073591113.1">
    <property type="nucleotide sequence ID" value="NZ_FRFD01000017.1"/>
</dbReference>
<gene>
    <name evidence="3" type="ORF">SAMN02745217_04487</name>
</gene>
<evidence type="ECO:0000313" key="4">
    <source>
        <dbReference type="Proteomes" id="UP000184612"/>
    </source>
</evidence>
<dbReference type="EMBL" id="FRFD01000017">
    <property type="protein sequence ID" value="SHO54048.1"/>
    <property type="molecule type" value="Genomic_DNA"/>
</dbReference>
<evidence type="ECO:0000313" key="3">
    <source>
        <dbReference type="EMBL" id="SHO54048.1"/>
    </source>
</evidence>
<dbReference type="Pfam" id="PF02502">
    <property type="entry name" value="LacAB_rpiB"/>
    <property type="match status" value="1"/>
</dbReference>
<keyword evidence="2 3" id="KW-0413">Isomerase</keyword>
<dbReference type="InterPro" id="IPR003500">
    <property type="entry name" value="RpiB_LacA_LacB"/>
</dbReference>
<protein>
    <submittedName>
        <fullName evidence="3">Ribose-5-phosphate isomerase</fullName>
    </submittedName>
</protein>
<dbReference type="InterPro" id="IPR036569">
    <property type="entry name" value="RpiB_LacA_LacB_sf"/>
</dbReference>
<dbReference type="PANTHER" id="PTHR43732">
    <property type="entry name" value="RIBOSE 5-PHOSPHATE ISOMERASE-RELATED"/>
    <property type="match status" value="1"/>
</dbReference>
<sequence>MRIAIGCDEAAYRLKVEILNYLKTKENLELTDFGAVEGDIVLYPDVAYTVADAVARGEYDRGILFCGTGIGMAICANKVPGIRAAVCHDPFSAERARKSNNAQILCMGERVIGVELAKYLVDIWLKSDFTGGSSAPKVDRINQLELEHITNMQNTEC</sequence>
<dbReference type="InterPro" id="IPR004785">
    <property type="entry name" value="RpiB"/>
</dbReference>
<dbReference type="GO" id="GO:0016861">
    <property type="term" value="F:intramolecular oxidoreductase activity, interconverting aldoses and ketoses"/>
    <property type="evidence" value="ECO:0007669"/>
    <property type="project" value="UniProtKB-ARBA"/>
</dbReference>
<organism evidence="3 4">
    <name type="scientific">Anaerocolumna xylanovorans DSM 12503</name>
    <dbReference type="NCBI Taxonomy" id="1121345"/>
    <lineage>
        <taxon>Bacteria</taxon>
        <taxon>Bacillati</taxon>
        <taxon>Bacillota</taxon>
        <taxon>Clostridia</taxon>
        <taxon>Lachnospirales</taxon>
        <taxon>Lachnospiraceae</taxon>
        <taxon>Anaerocolumna</taxon>
    </lineage>
</organism>
<dbReference type="SUPFAM" id="SSF89623">
    <property type="entry name" value="Ribose/Galactose isomerase RpiB/AlsB"/>
    <property type="match status" value="1"/>
</dbReference>
<dbReference type="Gene3D" id="3.40.1400.10">
    <property type="entry name" value="Sugar-phosphate isomerase, RpiB/LacA/LacB"/>
    <property type="match status" value="1"/>
</dbReference>
<name>A0A1M7YNC4_9FIRM</name>
<dbReference type="OrthoDB" id="1778624at2"/>
<dbReference type="Proteomes" id="UP000184612">
    <property type="component" value="Unassembled WGS sequence"/>
</dbReference>
<dbReference type="AlphaFoldDB" id="A0A1M7YNC4"/>
<dbReference type="NCBIfam" id="NF004051">
    <property type="entry name" value="PRK05571.1"/>
    <property type="match status" value="1"/>
</dbReference>
<dbReference type="PIRSF" id="PIRSF005384">
    <property type="entry name" value="RpiB_LacA_B"/>
    <property type="match status" value="1"/>
</dbReference>
<keyword evidence="4" id="KW-1185">Reference proteome</keyword>
<accession>A0A1M7YNC4</accession>
<evidence type="ECO:0000256" key="2">
    <source>
        <dbReference type="ARBA" id="ARBA00023235"/>
    </source>
</evidence>
<dbReference type="PANTHER" id="PTHR43732:SF1">
    <property type="entry name" value="RIBOSE 5-PHOSPHATE ISOMERASE"/>
    <property type="match status" value="1"/>
</dbReference>
<evidence type="ECO:0000256" key="1">
    <source>
        <dbReference type="ARBA" id="ARBA00008754"/>
    </source>
</evidence>